<feature type="domain" description="RagB/SusD" evidence="6">
    <location>
        <begin position="316"/>
        <end position="570"/>
    </location>
</feature>
<dbReference type="Gene3D" id="1.25.40.390">
    <property type="match status" value="1"/>
</dbReference>
<comment type="similarity">
    <text evidence="2">Belongs to the SusD family.</text>
</comment>
<comment type="subcellular location">
    <subcellularLocation>
        <location evidence="1">Cell outer membrane</location>
    </subcellularLocation>
</comment>
<dbReference type="SUPFAM" id="SSF48452">
    <property type="entry name" value="TPR-like"/>
    <property type="match status" value="1"/>
</dbReference>
<keyword evidence="4" id="KW-0472">Membrane</keyword>
<evidence type="ECO:0000313" key="8">
    <source>
        <dbReference type="EMBL" id="WKN37353.1"/>
    </source>
</evidence>
<dbReference type="Pfam" id="PF07980">
    <property type="entry name" value="SusD_RagB"/>
    <property type="match status" value="1"/>
</dbReference>
<dbReference type="EMBL" id="CP120682">
    <property type="protein sequence ID" value="WKN37353.1"/>
    <property type="molecule type" value="Genomic_DNA"/>
</dbReference>
<reference evidence="8" key="1">
    <citation type="journal article" date="2023" name="Comput. Struct. Biotechnol. J.">
        <title>Discovery of a novel marine Bacteroidetes with a rich repertoire of carbohydrate-active enzymes.</title>
        <authorList>
            <person name="Chen B."/>
            <person name="Liu G."/>
            <person name="Chen Q."/>
            <person name="Wang H."/>
            <person name="Liu L."/>
            <person name="Tang K."/>
        </authorList>
    </citation>
    <scope>NUCLEOTIDE SEQUENCE</scope>
    <source>
        <strain evidence="8">TK19036</strain>
    </source>
</reference>
<sequence>MKTIYQYIIILGLVGSLGCEELIEPVDVNALGSDRLNYDPAFAEGVLLNAYEGLISQYTFIEVGTDDAVTNDLSNGFRRMAVGEWTAQFNPVGRWDKYEPIFYINKFIPTLENVQWKRDSAINELFEKRLLGEALALRALHHMYILQAHGGEGQSGELLGIPYFTEFIESDGDFNVARPGFEETVNAINADFNEALTLLPLDYNDDLTNVPPAYEAYDPEAYKFVFGSNNRLRISGRIIKAYQAKLALLVASPAFLNGTGNYYQEAAERSAELINDIGGVAGLDPNGVEFYNDDGDKSLTELLWRSSVYRSSWVEADQLPPSLNGDGRINPSKNLADAFPMQNGYPIADPASGYNASNPYEGRDPRLEKYILYNGGEIGGNVIYTGRGAGIDRVDSIAQKSTRSGYYLKKLLRPDVVISSDGSTTDQEHYNVFLRYTDIFLVFAEAANELGGPDFMVGGMTARQVIAAIRQRAGIAQPDSYLQSINSQEAMRELIRNERRLELCFEGHRFWDMRRWKLDLEEDVVGTFFNGSQYAPFEVEPRQFGDRAIYGPIPQSETVKFSNLEQNRGW</sequence>
<evidence type="ECO:0000259" key="6">
    <source>
        <dbReference type="Pfam" id="PF07980"/>
    </source>
</evidence>
<evidence type="ECO:0000256" key="2">
    <source>
        <dbReference type="ARBA" id="ARBA00006275"/>
    </source>
</evidence>
<organism evidence="8">
    <name type="scientific">Roseihalotalea indica</name>
    <dbReference type="NCBI Taxonomy" id="2867963"/>
    <lineage>
        <taxon>Bacteria</taxon>
        <taxon>Pseudomonadati</taxon>
        <taxon>Bacteroidota</taxon>
        <taxon>Cytophagia</taxon>
        <taxon>Cytophagales</taxon>
        <taxon>Catalimonadaceae</taxon>
        <taxon>Roseihalotalea</taxon>
    </lineage>
</organism>
<evidence type="ECO:0000256" key="3">
    <source>
        <dbReference type="ARBA" id="ARBA00022729"/>
    </source>
</evidence>
<dbReference type="InterPro" id="IPR011990">
    <property type="entry name" value="TPR-like_helical_dom_sf"/>
</dbReference>
<dbReference type="InterPro" id="IPR012944">
    <property type="entry name" value="SusD_RagB_dom"/>
</dbReference>
<evidence type="ECO:0000259" key="7">
    <source>
        <dbReference type="Pfam" id="PF14322"/>
    </source>
</evidence>
<dbReference type="AlphaFoldDB" id="A0AA49GPW9"/>
<evidence type="ECO:0000256" key="5">
    <source>
        <dbReference type="ARBA" id="ARBA00023237"/>
    </source>
</evidence>
<name>A0AA49GPW9_9BACT</name>
<dbReference type="InterPro" id="IPR033985">
    <property type="entry name" value="SusD-like_N"/>
</dbReference>
<dbReference type="GO" id="GO:0009279">
    <property type="term" value="C:cell outer membrane"/>
    <property type="evidence" value="ECO:0007669"/>
    <property type="project" value="UniProtKB-SubCell"/>
</dbReference>
<proteinExistence type="inferred from homology"/>
<evidence type="ECO:0000256" key="1">
    <source>
        <dbReference type="ARBA" id="ARBA00004442"/>
    </source>
</evidence>
<keyword evidence="3" id="KW-0732">Signal</keyword>
<gene>
    <name evidence="8" type="ORF">K4G66_01355</name>
</gene>
<keyword evidence="5" id="KW-0998">Cell outer membrane</keyword>
<dbReference type="Pfam" id="PF14322">
    <property type="entry name" value="SusD-like_3"/>
    <property type="match status" value="1"/>
</dbReference>
<evidence type="ECO:0000256" key="4">
    <source>
        <dbReference type="ARBA" id="ARBA00023136"/>
    </source>
</evidence>
<accession>A0AA49GPW9</accession>
<protein>
    <submittedName>
        <fullName evidence="8">RagB/SusD family nutrient uptake outer membrane protein</fullName>
    </submittedName>
</protein>
<dbReference type="PROSITE" id="PS51257">
    <property type="entry name" value="PROKAR_LIPOPROTEIN"/>
    <property type="match status" value="1"/>
</dbReference>
<reference evidence="8" key="2">
    <citation type="journal article" date="2024" name="Antonie Van Leeuwenhoek">
        <title>Roseihalotalea indica gen. nov., sp. nov., a halophilic Bacteroidetes from mesopelagic Southwest Indian Ocean with higher carbohydrate metabolic potential.</title>
        <authorList>
            <person name="Chen B."/>
            <person name="Zhang M."/>
            <person name="Lin D."/>
            <person name="Ye J."/>
            <person name="Tang K."/>
        </authorList>
    </citation>
    <scope>NUCLEOTIDE SEQUENCE</scope>
    <source>
        <strain evidence="8">TK19036</strain>
    </source>
</reference>
<feature type="domain" description="SusD-like N-terminal" evidence="7">
    <location>
        <begin position="93"/>
        <end position="206"/>
    </location>
</feature>